<name>A0ABY9E879_9GAMM</name>
<accession>A0ABY9E879</accession>
<protein>
    <recommendedName>
        <fullName evidence="4">DUF3040 domain-containing protein</fullName>
    </recommendedName>
</protein>
<keyword evidence="3" id="KW-1185">Reference proteome</keyword>
<dbReference type="RefSeq" id="WP_301414090.1">
    <property type="nucleotide sequence ID" value="NZ_CP098023.1"/>
</dbReference>
<feature type="transmembrane region" description="Helical" evidence="1">
    <location>
        <begin position="28"/>
        <end position="48"/>
    </location>
</feature>
<dbReference type="EMBL" id="CP098023">
    <property type="protein sequence ID" value="WKD48352.1"/>
    <property type="molecule type" value="Genomic_DNA"/>
</dbReference>
<sequence length="86" mass="9484">MDSFSHTKKRWLDQHQAALIADLKKDNLVRVILTLLAGIAAVLCGLLLSPALSADVLLVGLGMLLVGLSIEKLVSRKLRRLIRDRE</sequence>
<evidence type="ECO:0008006" key="4">
    <source>
        <dbReference type="Google" id="ProtNLM"/>
    </source>
</evidence>
<feature type="transmembrane region" description="Helical" evidence="1">
    <location>
        <begin position="54"/>
        <end position="74"/>
    </location>
</feature>
<gene>
    <name evidence="2" type="ORF">M8T91_10435</name>
</gene>
<organism evidence="2 3">
    <name type="scientific">Microbulbifer spongiae</name>
    <dbReference type="NCBI Taxonomy" id="2944933"/>
    <lineage>
        <taxon>Bacteria</taxon>
        <taxon>Pseudomonadati</taxon>
        <taxon>Pseudomonadota</taxon>
        <taxon>Gammaproteobacteria</taxon>
        <taxon>Cellvibrionales</taxon>
        <taxon>Microbulbiferaceae</taxon>
        <taxon>Microbulbifer</taxon>
    </lineage>
</organism>
<keyword evidence="1" id="KW-0812">Transmembrane</keyword>
<keyword evidence="1" id="KW-1133">Transmembrane helix</keyword>
<reference evidence="2 3" key="1">
    <citation type="submission" date="2022-05" db="EMBL/GenBank/DDBJ databases">
        <title>Microbulbifer sp. nov., isolated from sponge.</title>
        <authorList>
            <person name="Gao L."/>
        </authorList>
    </citation>
    <scope>NUCLEOTIDE SEQUENCE [LARGE SCALE GENOMIC DNA]</scope>
    <source>
        <strain evidence="2 3">MI-G</strain>
    </source>
</reference>
<dbReference type="Proteomes" id="UP001321520">
    <property type="component" value="Chromosome"/>
</dbReference>
<evidence type="ECO:0000313" key="3">
    <source>
        <dbReference type="Proteomes" id="UP001321520"/>
    </source>
</evidence>
<keyword evidence="1" id="KW-0472">Membrane</keyword>
<evidence type="ECO:0000256" key="1">
    <source>
        <dbReference type="SAM" id="Phobius"/>
    </source>
</evidence>
<proteinExistence type="predicted"/>
<evidence type="ECO:0000313" key="2">
    <source>
        <dbReference type="EMBL" id="WKD48352.1"/>
    </source>
</evidence>